<feature type="domain" description="FMN-binding" evidence="2">
    <location>
        <begin position="51"/>
        <end position="131"/>
    </location>
</feature>
<reference evidence="3 4" key="1">
    <citation type="submission" date="2014-07" db="EMBL/GenBank/DDBJ databases">
        <authorList>
            <person name="McCorrison J."/>
            <person name="Sanka R."/>
            <person name="Torralba M."/>
            <person name="Gillis M."/>
            <person name="Haft D.H."/>
            <person name="Methe B."/>
            <person name="Sutton G."/>
            <person name="Nelson K.E."/>
        </authorList>
    </citation>
    <scope>NUCLEOTIDE SEQUENCE [LARGE SCALE GENOMIC DNA]</scope>
    <source>
        <strain evidence="3 4">DNF00666</strain>
    </source>
</reference>
<evidence type="ECO:0000256" key="1">
    <source>
        <dbReference type="SAM" id="SignalP"/>
    </source>
</evidence>
<feature type="chain" id="PRO_5001916635" evidence="1">
    <location>
        <begin position="23"/>
        <end position="135"/>
    </location>
</feature>
<feature type="signal peptide" evidence="1">
    <location>
        <begin position="1"/>
        <end position="22"/>
    </location>
</feature>
<evidence type="ECO:0000313" key="4">
    <source>
        <dbReference type="Proteomes" id="UP000029578"/>
    </source>
</evidence>
<proteinExistence type="predicted"/>
<dbReference type="SMART" id="SM00900">
    <property type="entry name" value="FMN_bind"/>
    <property type="match status" value="1"/>
</dbReference>
<dbReference type="Pfam" id="PF04205">
    <property type="entry name" value="FMN_bind"/>
    <property type="match status" value="1"/>
</dbReference>
<dbReference type="InterPro" id="IPR007329">
    <property type="entry name" value="FMN-bd"/>
</dbReference>
<dbReference type="GO" id="GO:0016020">
    <property type="term" value="C:membrane"/>
    <property type="evidence" value="ECO:0007669"/>
    <property type="project" value="InterPro"/>
</dbReference>
<dbReference type="AlphaFoldDB" id="A0A096ATI8"/>
<dbReference type="Proteomes" id="UP000029578">
    <property type="component" value="Unassembled WGS sequence"/>
</dbReference>
<gene>
    <name evidence="3" type="ORF">HMPREF0661_05085</name>
</gene>
<dbReference type="EMBL" id="JRNS01000273">
    <property type="protein sequence ID" value="KGF50085.1"/>
    <property type="molecule type" value="Genomic_DNA"/>
</dbReference>
<dbReference type="GO" id="GO:0010181">
    <property type="term" value="F:FMN binding"/>
    <property type="evidence" value="ECO:0007669"/>
    <property type="project" value="InterPro"/>
</dbReference>
<protein>
    <submittedName>
        <fullName evidence="3">Regulatory protein</fullName>
    </submittedName>
</protein>
<keyword evidence="1" id="KW-0732">Signal</keyword>
<accession>A0A096ATI8</accession>
<name>A0A096ATI8_9BACT</name>
<evidence type="ECO:0000259" key="2">
    <source>
        <dbReference type="SMART" id="SM00900"/>
    </source>
</evidence>
<dbReference type="RefSeq" id="WP_036863921.1">
    <property type="nucleotide sequence ID" value="NZ_JRNS01000273.1"/>
</dbReference>
<evidence type="ECO:0000313" key="3">
    <source>
        <dbReference type="EMBL" id="KGF50085.1"/>
    </source>
</evidence>
<organism evidence="3 4">
    <name type="scientific">Prevotella melaninogenica DNF00666</name>
    <dbReference type="NCBI Taxonomy" id="1401073"/>
    <lineage>
        <taxon>Bacteria</taxon>
        <taxon>Pseudomonadati</taxon>
        <taxon>Bacteroidota</taxon>
        <taxon>Bacteroidia</taxon>
        <taxon>Bacteroidales</taxon>
        <taxon>Prevotellaceae</taxon>
        <taxon>Prevotella</taxon>
    </lineage>
</organism>
<sequence length="135" mass="14605">MLKKQFVSVAAVAVLTTGVAFAAVQQDKVMYKKADGTYVVNTTSLCSNVKGFKGATPVEVYIKNNKVIKVEALPNREGPKFYDKVKQGLFPKFNGMKLSKAAKAESIDGVTGATYTSRAVKENIAAAVAYYKKNK</sequence>
<comment type="caution">
    <text evidence="3">The sequence shown here is derived from an EMBL/GenBank/DDBJ whole genome shotgun (WGS) entry which is preliminary data.</text>
</comment>